<dbReference type="Pfam" id="PF00856">
    <property type="entry name" value="SET"/>
    <property type="match status" value="1"/>
</dbReference>
<keyword evidence="7" id="KW-1185">Reference proteome</keyword>
<dbReference type="InterPro" id="IPR015353">
    <property type="entry name" value="Rubisco_LSMT_subst-bd"/>
</dbReference>
<dbReference type="PANTHER" id="PTHR13271">
    <property type="entry name" value="UNCHARACTERIZED PUTATIVE METHYLTRANSFERASE"/>
    <property type="match status" value="1"/>
</dbReference>
<dbReference type="Gene3D" id="3.90.1410.10">
    <property type="entry name" value="set domain protein methyltransferase, domain 1"/>
    <property type="match status" value="2"/>
</dbReference>
<evidence type="ECO:0000256" key="1">
    <source>
        <dbReference type="ARBA" id="ARBA00022603"/>
    </source>
</evidence>
<dbReference type="GO" id="GO:0016279">
    <property type="term" value="F:protein-lysine N-methyltransferase activity"/>
    <property type="evidence" value="ECO:0007669"/>
    <property type="project" value="UniProtKB-UniRule"/>
</dbReference>
<comment type="caution">
    <text evidence="6">The sequence shown here is derived from an EMBL/GenBank/DDBJ whole genome shotgun (WGS) entry which is preliminary data.</text>
</comment>
<dbReference type="InterPro" id="IPR036464">
    <property type="entry name" value="Rubisco_LSMT_subst-bd_sf"/>
</dbReference>
<dbReference type="CDD" id="cd19178">
    <property type="entry name" value="SET_SETD6"/>
    <property type="match status" value="1"/>
</dbReference>
<evidence type="ECO:0000256" key="3">
    <source>
        <dbReference type="ARBA" id="ARBA00022691"/>
    </source>
</evidence>
<dbReference type="EMBL" id="JAACJK010000163">
    <property type="protein sequence ID" value="KAF5326268.1"/>
    <property type="molecule type" value="Genomic_DNA"/>
</dbReference>
<feature type="region of interest" description="Disordered" evidence="4">
    <location>
        <begin position="196"/>
        <end position="257"/>
    </location>
</feature>
<dbReference type="PANTHER" id="PTHR13271:SF34">
    <property type="entry name" value="N-LYSINE METHYLTRANSFERASE SETD6"/>
    <property type="match status" value="1"/>
</dbReference>
<dbReference type="InterPro" id="IPR001214">
    <property type="entry name" value="SET_dom"/>
</dbReference>
<dbReference type="OrthoDB" id="341421at2759"/>
<feature type="compositionally biased region" description="Acidic residues" evidence="4">
    <location>
        <begin position="235"/>
        <end position="254"/>
    </location>
</feature>
<evidence type="ECO:0000259" key="5">
    <source>
        <dbReference type="PROSITE" id="PS50280"/>
    </source>
</evidence>
<accession>A0A8H5BN69</accession>
<sequence>MVHAPQTCEALLIWFQKQGGTVDLTSMGLVDFPNSEGGRGAIALKDIPEGHVLFSIPRDLTLSTRTSSLPTLFGLDEWKRFKLGEGWSGLILSMMWEAAQGPKSKWSEYMSILPTSFDTPMFWDEKDLAELQGTSIVSKLGKEDAEEEYKTKLVPALESRPDLFPSSERETHYSFHTFHLMGSRILSRSFDVEKWQGDEDEDENEMHEANTSMGSAMDVDENRAADPHSHRPEGEEHDEEEHEEGEEEEEEQDSSDTAMVPMADMLNARFGSENAKLFHEKTDLKMIATKPIKAGEQIWNTYGDLPNSELLRRYGHVDIMALPNGEQGNPGDVVEIRADGIVKAVHEIYPNITEESFSERIDWWLEEGEDDVFDFDWDLELPDPALAIIRLFLLSEAEWIKAREKSKPPKPKADTEVLTTLKRAIQDRLKDYLTSVVEDEALLQRDDLTLNHRQAIVVRLGEKKILDSFLTKIAGLVEQQSNKAGKRKHETEAPVKGHGKKSKR</sequence>
<dbReference type="InterPro" id="IPR044430">
    <property type="entry name" value="SETD6_SET"/>
</dbReference>
<proteinExistence type="predicted"/>
<evidence type="ECO:0000313" key="6">
    <source>
        <dbReference type="EMBL" id="KAF5326268.1"/>
    </source>
</evidence>
<keyword evidence="2" id="KW-0808">Transferase</keyword>
<keyword evidence="1" id="KW-0489">Methyltransferase</keyword>
<dbReference type="AlphaFoldDB" id="A0A8H5BN69"/>
<dbReference type="Proteomes" id="UP000541558">
    <property type="component" value="Unassembled WGS sequence"/>
</dbReference>
<feature type="domain" description="SET" evidence="5">
    <location>
        <begin position="25"/>
        <end position="303"/>
    </location>
</feature>
<evidence type="ECO:0000256" key="2">
    <source>
        <dbReference type="ARBA" id="ARBA00022679"/>
    </source>
</evidence>
<organism evidence="6 7">
    <name type="scientific">Ephemerocybe angulata</name>
    <dbReference type="NCBI Taxonomy" id="980116"/>
    <lineage>
        <taxon>Eukaryota</taxon>
        <taxon>Fungi</taxon>
        <taxon>Dikarya</taxon>
        <taxon>Basidiomycota</taxon>
        <taxon>Agaricomycotina</taxon>
        <taxon>Agaricomycetes</taxon>
        <taxon>Agaricomycetidae</taxon>
        <taxon>Agaricales</taxon>
        <taxon>Agaricineae</taxon>
        <taxon>Psathyrellaceae</taxon>
        <taxon>Ephemerocybe</taxon>
    </lineage>
</organism>
<evidence type="ECO:0000256" key="4">
    <source>
        <dbReference type="SAM" id="MobiDB-lite"/>
    </source>
</evidence>
<dbReference type="GO" id="GO:0032259">
    <property type="term" value="P:methylation"/>
    <property type="evidence" value="ECO:0007669"/>
    <property type="project" value="UniProtKB-KW"/>
</dbReference>
<dbReference type="InterPro" id="IPR050600">
    <property type="entry name" value="SETD3_SETD6_MTase"/>
</dbReference>
<dbReference type="Pfam" id="PF09273">
    <property type="entry name" value="Rubis-subs-bind"/>
    <property type="match status" value="1"/>
</dbReference>
<name>A0A8H5BN69_9AGAR</name>
<keyword evidence="3" id="KW-0949">S-adenosyl-L-methionine</keyword>
<feature type="region of interest" description="Disordered" evidence="4">
    <location>
        <begin position="480"/>
        <end position="504"/>
    </location>
</feature>
<dbReference type="GO" id="GO:0005634">
    <property type="term" value="C:nucleus"/>
    <property type="evidence" value="ECO:0007669"/>
    <property type="project" value="UniProtKB-SubCell"/>
</dbReference>
<dbReference type="SUPFAM" id="SSF82199">
    <property type="entry name" value="SET domain"/>
    <property type="match status" value="1"/>
</dbReference>
<gene>
    <name evidence="6" type="ORF">D9611_000384</name>
</gene>
<protein>
    <recommendedName>
        <fullName evidence="5">SET domain-containing protein</fullName>
    </recommendedName>
</protein>
<dbReference type="Gene3D" id="3.90.1420.10">
    <property type="entry name" value="Rubisco LSMT, substrate-binding domain"/>
    <property type="match status" value="1"/>
</dbReference>
<dbReference type="SUPFAM" id="SSF81822">
    <property type="entry name" value="RuBisCo LSMT C-terminal, substrate-binding domain"/>
    <property type="match status" value="1"/>
</dbReference>
<feature type="compositionally biased region" description="Basic and acidic residues" evidence="4">
    <location>
        <begin position="220"/>
        <end position="234"/>
    </location>
</feature>
<dbReference type="PROSITE" id="PS50280">
    <property type="entry name" value="SET"/>
    <property type="match status" value="1"/>
</dbReference>
<dbReference type="InterPro" id="IPR046341">
    <property type="entry name" value="SET_dom_sf"/>
</dbReference>
<evidence type="ECO:0000313" key="7">
    <source>
        <dbReference type="Proteomes" id="UP000541558"/>
    </source>
</evidence>
<reference evidence="6 7" key="1">
    <citation type="journal article" date="2020" name="ISME J.">
        <title>Uncovering the hidden diversity of litter-decomposition mechanisms in mushroom-forming fungi.</title>
        <authorList>
            <person name="Floudas D."/>
            <person name="Bentzer J."/>
            <person name="Ahren D."/>
            <person name="Johansson T."/>
            <person name="Persson P."/>
            <person name="Tunlid A."/>
        </authorList>
    </citation>
    <scope>NUCLEOTIDE SEQUENCE [LARGE SCALE GENOMIC DNA]</scope>
    <source>
        <strain evidence="6 7">CBS 175.51</strain>
    </source>
</reference>